<sequence>MAYTSVLKSPFLLDTLNPKGSMMLRAAIFACGIFVSLCGTAFLMTDKIVVFPKREAVALMKWEAPRRDPLGAILYGAVAPRREIAVPEWAAYATLSTGAVAAVLALGKGR</sequence>
<feature type="transmembrane region" description="Helical" evidence="1">
    <location>
        <begin position="22"/>
        <end position="44"/>
    </location>
</feature>
<reference evidence="2 3" key="1">
    <citation type="submission" date="2019-02" db="EMBL/GenBank/DDBJ databases">
        <title>Deep-cultivation of Planctomycetes and their phenomic and genomic characterization uncovers novel biology.</title>
        <authorList>
            <person name="Wiegand S."/>
            <person name="Jogler M."/>
            <person name="Boedeker C."/>
            <person name="Pinto D."/>
            <person name="Vollmers J."/>
            <person name="Rivas-Marin E."/>
            <person name="Kohn T."/>
            <person name="Peeters S.H."/>
            <person name="Heuer A."/>
            <person name="Rast P."/>
            <person name="Oberbeckmann S."/>
            <person name="Bunk B."/>
            <person name="Jeske O."/>
            <person name="Meyerdierks A."/>
            <person name="Storesund J.E."/>
            <person name="Kallscheuer N."/>
            <person name="Luecker S."/>
            <person name="Lage O.M."/>
            <person name="Pohl T."/>
            <person name="Merkel B.J."/>
            <person name="Hornburger P."/>
            <person name="Mueller R.-W."/>
            <person name="Bruemmer F."/>
            <person name="Labrenz M."/>
            <person name="Spormann A.M."/>
            <person name="Op Den Camp H."/>
            <person name="Overmann J."/>
            <person name="Amann R."/>
            <person name="Jetten M.S.M."/>
            <person name="Mascher T."/>
            <person name="Medema M.H."/>
            <person name="Devos D.P."/>
            <person name="Kaster A.-K."/>
            <person name="Ovreas L."/>
            <person name="Rohde M."/>
            <person name="Galperin M.Y."/>
            <person name="Jogler C."/>
        </authorList>
    </citation>
    <scope>NUCLEOTIDE SEQUENCE [LARGE SCALE GENOMIC DNA]</scope>
    <source>
        <strain evidence="2 3">CA54</strain>
    </source>
</reference>
<dbReference type="Proteomes" id="UP000320735">
    <property type="component" value="Unassembled WGS sequence"/>
</dbReference>
<gene>
    <name evidence="2" type="ORF">CA54_29170</name>
</gene>
<comment type="caution">
    <text evidence="2">The sequence shown here is derived from an EMBL/GenBank/DDBJ whole genome shotgun (WGS) entry which is preliminary data.</text>
</comment>
<evidence type="ECO:0000313" key="2">
    <source>
        <dbReference type="EMBL" id="TWU14075.1"/>
    </source>
</evidence>
<accession>A0A5C6BPX4</accession>
<keyword evidence="1" id="KW-1133">Transmembrane helix</keyword>
<keyword evidence="1" id="KW-0812">Transmembrane</keyword>
<proteinExistence type="predicted"/>
<keyword evidence="3" id="KW-1185">Reference proteome</keyword>
<dbReference type="EMBL" id="SJPP01000001">
    <property type="protein sequence ID" value="TWU14075.1"/>
    <property type="molecule type" value="Genomic_DNA"/>
</dbReference>
<dbReference type="AlphaFoldDB" id="A0A5C6BPX4"/>
<name>A0A5C6BPX4_9PLAN</name>
<evidence type="ECO:0000256" key="1">
    <source>
        <dbReference type="SAM" id="Phobius"/>
    </source>
</evidence>
<organism evidence="2 3">
    <name type="scientific">Symmachiella macrocystis</name>
    <dbReference type="NCBI Taxonomy" id="2527985"/>
    <lineage>
        <taxon>Bacteria</taxon>
        <taxon>Pseudomonadati</taxon>
        <taxon>Planctomycetota</taxon>
        <taxon>Planctomycetia</taxon>
        <taxon>Planctomycetales</taxon>
        <taxon>Planctomycetaceae</taxon>
        <taxon>Symmachiella</taxon>
    </lineage>
</organism>
<keyword evidence="1" id="KW-0472">Membrane</keyword>
<protein>
    <submittedName>
        <fullName evidence="2">Uncharacterized protein</fullName>
    </submittedName>
</protein>
<evidence type="ECO:0000313" key="3">
    <source>
        <dbReference type="Proteomes" id="UP000320735"/>
    </source>
</evidence>